<protein>
    <recommendedName>
        <fullName evidence="3">AB hydrolase-1 domain-containing protein</fullName>
    </recommendedName>
</protein>
<dbReference type="EMBL" id="SWFS01000343">
    <property type="protein sequence ID" value="KAA8909349.1"/>
    <property type="molecule type" value="Genomic_DNA"/>
</dbReference>
<dbReference type="GO" id="GO:0042171">
    <property type="term" value="F:lysophosphatidic acid acyltransferase activity"/>
    <property type="evidence" value="ECO:0007669"/>
    <property type="project" value="TreeGrafter"/>
</dbReference>
<dbReference type="GO" id="GO:0035965">
    <property type="term" value="P:cardiolipin acyl-chain remodeling"/>
    <property type="evidence" value="ECO:0007669"/>
    <property type="project" value="TreeGrafter"/>
</dbReference>
<accession>A0A642V0C6</accession>
<feature type="domain" description="AB hydrolase-1" evidence="3">
    <location>
        <begin position="91"/>
        <end position="408"/>
    </location>
</feature>
<name>A0A642V0C6_9ASCO</name>
<dbReference type="Pfam" id="PF00561">
    <property type="entry name" value="Abhydrolase_1"/>
    <property type="match status" value="1"/>
</dbReference>
<comment type="caution">
    <text evidence="4">The sequence shown here is derived from an EMBL/GenBank/DDBJ whole genome shotgun (WGS) entry which is preliminary data.</text>
</comment>
<feature type="region of interest" description="Disordered" evidence="2">
    <location>
        <begin position="228"/>
        <end position="257"/>
    </location>
</feature>
<organism evidence="4 5">
    <name type="scientific">Trichomonascus ciferrii</name>
    <dbReference type="NCBI Taxonomy" id="44093"/>
    <lineage>
        <taxon>Eukaryota</taxon>
        <taxon>Fungi</taxon>
        <taxon>Dikarya</taxon>
        <taxon>Ascomycota</taxon>
        <taxon>Saccharomycotina</taxon>
        <taxon>Dipodascomycetes</taxon>
        <taxon>Dipodascales</taxon>
        <taxon>Trichomonascaceae</taxon>
        <taxon>Trichomonascus</taxon>
        <taxon>Trichomonascus ciferrii complex</taxon>
    </lineage>
</organism>
<dbReference type="Proteomes" id="UP000761534">
    <property type="component" value="Unassembled WGS sequence"/>
</dbReference>
<dbReference type="VEuPathDB" id="FungiDB:TRICI_004542"/>
<evidence type="ECO:0000256" key="2">
    <source>
        <dbReference type="SAM" id="MobiDB-lite"/>
    </source>
</evidence>
<evidence type="ECO:0000259" key="3">
    <source>
        <dbReference type="Pfam" id="PF00561"/>
    </source>
</evidence>
<dbReference type="GO" id="GO:0004623">
    <property type="term" value="F:phospholipase A2 activity"/>
    <property type="evidence" value="ECO:0007669"/>
    <property type="project" value="TreeGrafter"/>
</dbReference>
<dbReference type="Gene3D" id="3.40.50.1820">
    <property type="entry name" value="alpha/beta hydrolase"/>
    <property type="match status" value="1"/>
</dbReference>
<gene>
    <name evidence="4" type="ORF">TRICI_004542</name>
</gene>
<dbReference type="OrthoDB" id="7457040at2759"/>
<sequence>MTTTTTTTKQEQQIAEERRTLSYRESLAQWWCSPSAEKAEHAILSFTPFFPESDGRRRAQSNRIDIGDGLYLNEFEVVNTERDQPSSDTDMVVLHGYGAGLGLFFQNFDAWSALPGSRVFALDLLGFGRSARPKFQVPTKDVSTRDDMGRFPAVLETEAWFIDSIERWRARKGLDSFVLMGHSLGGYIAAAYALQHPHRVRKLIMVSPAGVERGYKPELEEKVLYKRNEDEKPSVQGPKVENELTATQTEQREHHRDSLENELATTNRQIPNYLQYLWNNHISPFSILRSSGFFAPKLVSRWTHRRFGDLAPNARDAMHTYAYRIFTAKPSGEYALTRILAPGAVARMPMISRVPGALKCPSTWIYGENDWMNVHAGKETVARLNRDGVHADFHVVPNAGHHVYLDNPKSFDSIVQNFLKL</sequence>
<proteinExistence type="inferred from homology"/>
<dbReference type="AlphaFoldDB" id="A0A642V0C6"/>
<dbReference type="InterPro" id="IPR000073">
    <property type="entry name" value="AB_hydrolase_1"/>
</dbReference>
<evidence type="ECO:0000313" key="4">
    <source>
        <dbReference type="EMBL" id="KAA8909349.1"/>
    </source>
</evidence>
<reference evidence="4" key="1">
    <citation type="journal article" date="2019" name="G3 (Bethesda)">
        <title>Genome Assemblies of Two Rare Opportunistic Yeast Pathogens: Diutina rugosa (syn. Candida rugosa) and Trichomonascus ciferrii (syn. Candida ciferrii).</title>
        <authorList>
            <person name="Mixao V."/>
            <person name="Saus E."/>
            <person name="Hansen A.P."/>
            <person name="Lass-Florl C."/>
            <person name="Gabaldon T."/>
        </authorList>
    </citation>
    <scope>NUCLEOTIDE SEQUENCE</scope>
    <source>
        <strain evidence="4">CBS 4856</strain>
    </source>
</reference>
<dbReference type="SUPFAM" id="SSF53474">
    <property type="entry name" value="alpha/beta-Hydrolases"/>
    <property type="match status" value="1"/>
</dbReference>
<dbReference type="PANTHER" id="PTHR42886:SF29">
    <property type="entry name" value="PUMMELIG, ISOFORM A"/>
    <property type="match status" value="1"/>
</dbReference>
<comment type="similarity">
    <text evidence="1">Belongs to the peptidase S33 family. ABHD4/ABHD5 subfamily.</text>
</comment>
<evidence type="ECO:0000313" key="5">
    <source>
        <dbReference type="Proteomes" id="UP000761534"/>
    </source>
</evidence>
<dbReference type="InterPro" id="IPR029058">
    <property type="entry name" value="AB_hydrolase_fold"/>
</dbReference>
<dbReference type="GO" id="GO:0006654">
    <property type="term" value="P:phosphatidic acid biosynthetic process"/>
    <property type="evidence" value="ECO:0007669"/>
    <property type="project" value="TreeGrafter"/>
</dbReference>
<evidence type="ECO:0000256" key="1">
    <source>
        <dbReference type="ARBA" id="ARBA00038097"/>
    </source>
</evidence>
<keyword evidence="5" id="KW-1185">Reference proteome</keyword>
<dbReference type="PANTHER" id="PTHR42886">
    <property type="entry name" value="RE40534P-RELATED"/>
    <property type="match status" value="1"/>
</dbReference>
<dbReference type="GO" id="GO:0055088">
    <property type="term" value="P:lipid homeostasis"/>
    <property type="evidence" value="ECO:0007669"/>
    <property type="project" value="TreeGrafter"/>
</dbReference>
<dbReference type="GO" id="GO:0005743">
    <property type="term" value="C:mitochondrial inner membrane"/>
    <property type="evidence" value="ECO:0007669"/>
    <property type="project" value="TreeGrafter"/>
</dbReference>